<dbReference type="Proteomes" id="UP000244905">
    <property type="component" value="Unassembled WGS sequence"/>
</dbReference>
<organism evidence="1 2">
    <name type="scientific">Duncaniella muris</name>
    <dbReference type="NCBI Taxonomy" id="2094150"/>
    <lineage>
        <taxon>Bacteria</taxon>
        <taxon>Pseudomonadati</taxon>
        <taxon>Bacteroidota</taxon>
        <taxon>Bacteroidia</taxon>
        <taxon>Bacteroidales</taxon>
        <taxon>Muribaculaceae</taxon>
        <taxon>Duncaniella</taxon>
    </lineage>
</organism>
<dbReference type="EMBL" id="PUEC01000009">
    <property type="protein sequence ID" value="PWB02860.1"/>
    <property type="molecule type" value="Genomic_DNA"/>
</dbReference>
<dbReference type="RefSeq" id="WP_107031925.1">
    <property type="nucleotide sequence ID" value="NZ_CAOLYA010000025.1"/>
</dbReference>
<evidence type="ECO:0000313" key="1">
    <source>
        <dbReference type="EMBL" id="PWB02860.1"/>
    </source>
</evidence>
<dbReference type="GeneID" id="82525773"/>
<dbReference type="AlphaFoldDB" id="A0A2V1IKP1"/>
<gene>
    <name evidence="1" type="ORF">C5O23_05380</name>
</gene>
<comment type="caution">
    <text evidence="1">The sequence shown here is derived from an EMBL/GenBank/DDBJ whole genome shotgun (WGS) entry which is preliminary data.</text>
</comment>
<keyword evidence="2" id="KW-1185">Reference proteome</keyword>
<sequence length="174" mass="19719">MKHLLTVIALLVIMGSCKKTNSNQDVCNMGYYCANDTDMVEVVEVEPELIPVPLDTAVLKGSWKLVQYHSPYFNMQPTDRFDYVINFSGNSIEMQFVANELLSEYRLQGDSLRLGNGLMTQSRGGDAPLEKAIYELLMNRNLTIQCTKSPELYICLMAKDEINGNTFADFREIK</sequence>
<accession>A0A2V1IKP1</accession>
<proteinExistence type="predicted"/>
<reference evidence="2" key="1">
    <citation type="submission" date="2018-02" db="EMBL/GenBank/DDBJ databases">
        <authorList>
            <person name="Clavel T."/>
            <person name="Strowig T."/>
        </authorList>
    </citation>
    <scope>NUCLEOTIDE SEQUENCE [LARGE SCALE GENOMIC DNA]</scope>
    <source>
        <strain evidence="2">DSM 103720</strain>
    </source>
</reference>
<evidence type="ECO:0000313" key="2">
    <source>
        <dbReference type="Proteomes" id="UP000244905"/>
    </source>
</evidence>
<dbReference type="PROSITE" id="PS51257">
    <property type="entry name" value="PROKAR_LIPOPROTEIN"/>
    <property type="match status" value="1"/>
</dbReference>
<name>A0A2V1IKP1_9BACT</name>
<protein>
    <submittedName>
        <fullName evidence="1">Uncharacterized protein</fullName>
    </submittedName>
</protein>